<organism evidence="1 2">
    <name type="scientific">Laticauda laticaudata</name>
    <name type="common">Blue-ringed sea krait</name>
    <name type="synonym">Blue-lipped sea krait</name>
    <dbReference type="NCBI Taxonomy" id="8630"/>
    <lineage>
        <taxon>Eukaryota</taxon>
        <taxon>Metazoa</taxon>
        <taxon>Chordata</taxon>
        <taxon>Craniata</taxon>
        <taxon>Vertebrata</taxon>
        <taxon>Euteleostomi</taxon>
        <taxon>Lepidosauria</taxon>
        <taxon>Squamata</taxon>
        <taxon>Bifurcata</taxon>
        <taxon>Unidentata</taxon>
        <taxon>Episquamata</taxon>
        <taxon>Toxicofera</taxon>
        <taxon>Serpentes</taxon>
        <taxon>Colubroidea</taxon>
        <taxon>Elapidae</taxon>
        <taxon>Laticaudinae</taxon>
        <taxon>Laticauda</taxon>
    </lineage>
</organism>
<name>A0A8C5SMP6_LATLA</name>
<reference evidence="1" key="2">
    <citation type="submission" date="2025-09" db="UniProtKB">
        <authorList>
            <consortium name="Ensembl"/>
        </authorList>
    </citation>
    <scope>IDENTIFICATION</scope>
</reference>
<dbReference type="GO" id="GO:0030031">
    <property type="term" value="P:cell projection assembly"/>
    <property type="evidence" value="ECO:0007669"/>
    <property type="project" value="TreeGrafter"/>
</dbReference>
<dbReference type="GO" id="GO:0030866">
    <property type="term" value="P:cortical actin cytoskeleton organization"/>
    <property type="evidence" value="ECO:0007669"/>
    <property type="project" value="TreeGrafter"/>
</dbReference>
<sequence>MQAFVSVPKEGEQIFSAEEFCDVLEMRALAELLGPYGMKFLSDNLMWHVTSQMVELKKLVTENMDILVQIRSNYCHPEKMATLMPRLSGIDNVLKRMTIIGEILWFRSMAQEGLQEVFSNHCPFLMGPIQYLKEFVNPELDIKVKLSIFFFLILYEACDQEENSGNSSSPEEDYKTACLLLVFIAVSLPLLISDPSSIYLTEIDGYRNNIHCLAKAIIQVSAALFTIHNKNIESHLKEFLVVSGILALSCTGFQDSPSLLYFSRSELVFEIVYFLESLFPRYIL</sequence>
<dbReference type="Proteomes" id="UP000694406">
    <property type="component" value="Unplaced"/>
</dbReference>
<accession>A0A8C5SMP6</accession>
<keyword evidence="2" id="KW-1185">Reference proteome</keyword>
<protein>
    <submittedName>
        <fullName evidence="1">Uncharacterized protein</fullName>
    </submittedName>
</protein>
<evidence type="ECO:0000313" key="2">
    <source>
        <dbReference type="Proteomes" id="UP000694406"/>
    </source>
</evidence>
<dbReference type="GO" id="GO:0031209">
    <property type="term" value="C:SCAR complex"/>
    <property type="evidence" value="ECO:0007669"/>
    <property type="project" value="TreeGrafter"/>
</dbReference>
<dbReference type="GeneTree" id="ENSGT00390000016619"/>
<evidence type="ECO:0000313" key="1">
    <source>
        <dbReference type="Ensembl" id="ENSLLTP00000018965.1"/>
    </source>
</evidence>
<dbReference type="GO" id="GO:0048812">
    <property type="term" value="P:neuron projection morphogenesis"/>
    <property type="evidence" value="ECO:0007669"/>
    <property type="project" value="TreeGrafter"/>
</dbReference>
<dbReference type="PANTHER" id="PTHR12093:SF9">
    <property type="entry name" value="NCK-ASSOCIATED PROTEIN 1-LIKE"/>
    <property type="match status" value="1"/>
</dbReference>
<proteinExistence type="predicted"/>
<dbReference type="GO" id="GO:0016477">
    <property type="term" value="P:cell migration"/>
    <property type="evidence" value="ECO:0007669"/>
    <property type="project" value="TreeGrafter"/>
</dbReference>
<dbReference type="Ensembl" id="ENSLLTT00000019670.1">
    <property type="protein sequence ID" value="ENSLLTP00000018965.1"/>
    <property type="gene ID" value="ENSLLTG00000014312.1"/>
</dbReference>
<reference evidence="1" key="1">
    <citation type="submission" date="2025-08" db="UniProtKB">
        <authorList>
            <consortium name="Ensembl"/>
        </authorList>
    </citation>
    <scope>IDENTIFICATION</scope>
</reference>
<dbReference type="InterPro" id="IPR019137">
    <property type="entry name" value="Nck-associated_protein-1"/>
</dbReference>
<dbReference type="PANTHER" id="PTHR12093">
    <property type="entry name" value="NCK-ASSOCIATED PROTEIN 1"/>
    <property type="match status" value="1"/>
</dbReference>
<dbReference type="AlphaFoldDB" id="A0A8C5SMP6"/>
<dbReference type="Pfam" id="PF09735">
    <property type="entry name" value="Nckap1"/>
    <property type="match status" value="1"/>
</dbReference>